<dbReference type="SUPFAM" id="SSF55874">
    <property type="entry name" value="ATPase domain of HSP90 chaperone/DNA topoisomerase II/histidine kinase"/>
    <property type="match status" value="1"/>
</dbReference>
<dbReference type="InterPro" id="IPR055558">
    <property type="entry name" value="DUF7134"/>
</dbReference>
<dbReference type="InterPro" id="IPR003594">
    <property type="entry name" value="HATPase_dom"/>
</dbReference>
<keyword evidence="3" id="KW-0597">Phosphoprotein</keyword>
<dbReference type="InterPro" id="IPR036890">
    <property type="entry name" value="HATPase_C_sf"/>
</dbReference>
<dbReference type="CDD" id="cd16917">
    <property type="entry name" value="HATPase_UhpB-NarQ-NarX-like"/>
    <property type="match status" value="1"/>
</dbReference>
<evidence type="ECO:0000256" key="2">
    <source>
        <dbReference type="ARBA" id="ARBA00012438"/>
    </source>
</evidence>
<dbReference type="PANTHER" id="PTHR24421">
    <property type="entry name" value="NITRATE/NITRITE SENSOR PROTEIN NARX-RELATED"/>
    <property type="match status" value="1"/>
</dbReference>
<dbReference type="InterPro" id="IPR050482">
    <property type="entry name" value="Sensor_HK_TwoCompSys"/>
</dbReference>
<comment type="catalytic activity">
    <reaction evidence="1">
        <text>ATP + protein L-histidine = ADP + protein N-phospho-L-histidine.</text>
        <dbReference type="EC" id="2.7.13.3"/>
    </reaction>
</comment>
<evidence type="ECO:0000256" key="9">
    <source>
        <dbReference type="SAM" id="Coils"/>
    </source>
</evidence>
<evidence type="ECO:0000259" key="12">
    <source>
        <dbReference type="Pfam" id="PF02518"/>
    </source>
</evidence>
<gene>
    <name evidence="15" type="ORF">EST54_25615</name>
</gene>
<dbReference type="EC" id="2.7.13.3" evidence="2"/>
<evidence type="ECO:0000259" key="13">
    <source>
        <dbReference type="Pfam" id="PF07730"/>
    </source>
</evidence>
<evidence type="ECO:0000256" key="7">
    <source>
        <dbReference type="ARBA" id="ARBA00022840"/>
    </source>
</evidence>
<protein>
    <recommendedName>
        <fullName evidence="2">histidine kinase</fullName>
        <ecNumber evidence="2">2.7.13.3</ecNumber>
    </recommendedName>
</protein>
<evidence type="ECO:0000313" key="15">
    <source>
        <dbReference type="EMBL" id="RXS62292.1"/>
    </source>
</evidence>
<organism evidence="15 16">
    <name type="scientific">Streptomyces sioyaensis</name>
    <dbReference type="NCBI Taxonomy" id="67364"/>
    <lineage>
        <taxon>Bacteria</taxon>
        <taxon>Bacillati</taxon>
        <taxon>Actinomycetota</taxon>
        <taxon>Actinomycetes</taxon>
        <taxon>Kitasatosporales</taxon>
        <taxon>Streptomycetaceae</taxon>
        <taxon>Streptomyces</taxon>
    </lineage>
</organism>
<dbReference type="Proteomes" id="UP000289482">
    <property type="component" value="Unassembled WGS sequence"/>
</dbReference>
<dbReference type="GO" id="GO:0016020">
    <property type="term" value="C:membrane"/>
    <property type="evidence" value="ECO:0007669"/>
    <property type="project" value="InterPro"/>
</dbReference>
<name>A0A4Q1QWP0_9ACTN</name>
<dbReference type="GO" id="GO:0000155">
    <property type="term" value="F:phosphorelay sensor kinase activity"/>
    <property type="evidence" value="ECO:0007669"/>
    <property type="project" value="InterPro"/>
</dbReference>
<comment type="caution">
    <text evidence="15">The sequence shown here is derived from an EMBL/GenBank/DDBJ whole genome shotgun (WGS) entry which is preliminary data.</text>
</comment>
<dbReference type="GO" id="GO:0005524">
    <property type="term" value="F:ATP binding"/>
    <property type="evidence" value="ECO:0007669"/>
    <property type="project" value="UniProtKB-KW"/>
</dbReference>
<dbReference type="PANTHER" id="PTHR24421:SF10">
    <property type="entry name" value="NITRATE_NITRITE SENSOR PROTEIN NARQ"/>
    <property type="match status" value="1"/>
</dbReference>
<feature type="domain" description="DUF7134" evidence="14">
    <location>
        <begin position="7"/>
        <end position="168"/>
    </location>
</feature>
<keyword evidence="6 15" id="KW-0418">Kinase</keyword>
<dbReference type="Gene3D" id="3.30.565.10">
    <property type="entry name" value="Histidine kinase-like ATPase, C-terminal domain"/>
    <property type="match status" value="1"/>
</dbReference>
<sequence length="416" mass="44384">MTDRIGEWRRAARPPMVDLVVALGCFLLASPLTLAFAYVDHAAVSWSLVALALSCVPLLVRNRWPLAVVAVTVAMALAQFTLSQLPRPTPAATAVALYTVAIRTGRRRAWGAGILAAAALITGSLLLRPGVEQLPQSPGLAEKLPSSLALIAWTLMAAAIGDAVRSRRQVLAAAVERAERAERTKEDEARRRVTAERLRIARELHDVVAHHITLVNAQAGVAHHLMRTDPEHAYQALERIRDTSRGALDELRATVGLLRYGEDPVEPREPAPGLAGLDGLLDSFRHSGLQVTLERTGQPGELSPITDLTAYRILQEALTNTHKHAGPASARVRLDFRTDVLRIAVEDDGRGTEGSSRGTSPAAAGVEGTPEAGTGHGMIGMRERAKSAGGTLAAGPRPGGGFRIDAELPLRPGRKV</sequence>
<dbReference type="RefSeq" id="WP_129250097.1">
    <property type="nucleotide sequence ID" value="NZ_JABZEL010000009.1"/>
</dbReference>
<feature type="transmembrane region" description="Helical" evidence="11">
    <location>
        <begin position="109"/>
        <end position="127"/>
    </location>
</feature>
<evidence type="ECO:0000313" key="16">
    <source>
        <dbReference type="Proteomes" id="UP000289482"/>
    </source>
</evidence>
<dbReference type="AlphaFoldDB" id="A0A4Q1QWP0"/>
<evidence type="ECO:0000256" key="6">
    <source>
        <dbReference type="ARBA" id="ARBA00022777"/>
    </source>
</evidence>
<evidence type="ECO:0000259" key="14">
    <source>
        <dbReference type="Pfam" id="PF23539"/>
    </source>
</evidence>
<dbReference type="Pfam" id="PF23539">
    <property type="entry name" value="DUF7134"/>
    <property type="match status" value="1"/>
</dbReference>
<reference evidence="15 16" key="1">
    <citation type="submission" date="2019-01" db="EMBL/GenBank/DDBJ databases">
        <title>Draft genome sequences of the type strain Streptomyces sioyaensis DSM 40032 and its novel strain, TM32, a thermotolerant antibiotics-producing actinobacterium.</title>
        <authorList>
            <person name="Nakaew N."/>
            <person name="Lumyong S."/>
            <person name="Sloan W.T."/>
            <person name="Sungthong R."/>
        </authorList>
    </citation>
    <scope>NUCLEOTIDE SEQUENCE [LARGE SCALE GENOMIC DNA]</scope>
    <source>
        <strain evidence="15 16">DSM 40032</strain>
    </source>
</reference>
<keyword evidence="11" id="KW-0472">Membrane</keyword>
<feature type="domain" description="Signal transduction histidine kinase subgroup 3 dimerisation and phosphoacceptor" evidence="13">
    <location>
        <begin position="196"/>
        <end position="260"/>
    </location>
</feature>
<accession>A0A4Q1QWP0</accession>
<dbReference type="GeneID" id="95781291"/>
<evidence type="ECO:0000256" key="4">
    <source>
        <dbReference type="ARBA" id="ARBA00022679"/>
    </source>
</evidence>
<evidence type="ECO:0000256" key="1">
    <source>
        <dbReference type="ARBA" id="ARBA00000085"/>
    </source>
</evidence>
<keyword evidence="11" id="KW-1133">Transmembrane helix</keyword>
<dbReference type="Pfam" id="PF02518">
    <property type="entry name" value="HATPase_c"/>
    <property type="match status" value="1"/>
</dbReference>
<keyword evidence="16" id="KW-1185">Reference proteome</keyword>
<evidence type="ECO:0000256" key="10">
    <source>
        <dbReference type="SAM" id="MobiDB-lite"/>
    </source>
</evidence>
<feature type="domain" description="Histidine kinase/HSP90-like ATPase" evidence="12">
    <location>
        <begin position="310"/>
        <end position="411"/>
    </location>
</feature>
<keyword evidence="5" id="KW-0547">Nucleotide-binding</keyword>
<feature type="coiled-coil region" evidence="9">
    <location>
        <begin position="171"/>
        <end position="198"/>
    </location>
</feature>
<proteinExistence type="predicted"/>
<dbReference type="Pfam" id="PF07730">
    <property type="entry name" value="HisKA_3"/>
    <property type="match status" value="1"/>
</dbReference>
<dbReference type="EMBL" id="SDIF01000095">
    <property type="protein sequence ID" value="RXS62292.1"/>
    <property type="molecule type" value="Genomic_DNA"/>
</dbReference>
<evidence type="ECO:0000256" key="5">
    <source>
        <dbReference type="ARBA" id="ARBA00022741"/>
    </source>
</evidence>
<feature type="region of interest" description="Disordered" evidence="10">
    <location>
        <begin position="346"/>
        <end position="416"/>
    </location>
</feature>
<evidence type="ECO:0000256" key="8">
    <source>
        <dbReference type="ARBA" id="ARBA00023012"/>
    </source>
</evidence>
<dbReference type="InterPro" id="IPR011712">
    <property type="entry name" value="Sig_transdc_His_kin_sub3_dim/P"/>
</dbReference>
<evidence type="ECO:0000256" key="3">
    <source>
        <dbReference type="ARBA" id="ARBA00022553"/>
    </source>
</evidence>
<dbReference type="GO" id="GO:0046983">
    <property type="term" value="F:protein dimerization activity"/>
    <property type="evidence" value="ECO:0007669"/>
    <property type="project" value="InterPro"/>
</dbReference>
<keyword evidence="9" id="KW-0175">Coiled coil</keyword>
<keyword evidence="7" id="KW-0067">ATP-binding</keyword>
<evidence type="ECO:0000256" key="11">
    <source>
        <dbReference type="SAM" id="Phobius"/>
    </source>
</evidence>
<dbReference type="Gene3D" id="1.20.5.1930">
    <property type="match status" value="1"/>
</dbReference>
<keyword evidence="11" id="KW-0812">Transmembrane</keyword>
<keyword evidence="8" id="KW-0902">Two-component regulatory system</keyword>
<keyword evidence="4" id="KW-0808">Transferase</keyword>